<dbReference type="KEGG" id="gfo:GFO_2739"/>
<dbReference type="eggNOG" id="COG4935">
    <property type="taxonomic scope" value="Bacteria"/>
</dbReference>
<dbReference type="Proteomes" id="UP000000755">
    <property type="component" value="Chromosome"/>
</dbReference>
<protein>
    <recommendedName>
        <fullName evidence="3">Secreted protein containing PKD domain</fullName>
    </recommendedName>
</protein>
<name>A0M4Z8_CHRFK</name>
<dbReference type="STRING" id="411154.GFO_2739"/>
<evidence type="ECO:0000313" key="1">
    <source>
        <dbReference type="EMBL" id="CAL67693.1"/>
    </source>
</evidence>
<dbReference type="EMBL" id="CU207366">
    <property type="protein sequence ID" value="CAL67693.1"/>
    <property type="molecule type" value="Genomic_DNA"/>
</dbReference>
<dbReference type="AlphaFoldDB" id="A0M4Z8"/>
<dbReference type="InterPro" id="IPR026341">
    <property type="entry name" value="T9SS_type_B"/>
</dbReference>
<gene>
    <name evidence="1" type="ordered locus">GFO_2739</name>
</gene>
<evidence type="ECO:0000313" key="2">
    <source>
        <dbReference type="Proteomes" id="UP000000755"/>
    </source>
</evidence>
<organism evidence="1 2">
    <name type="scientific">Christiangramia forsetii (strain DSM 17595 / CGMCC 1.15422 / KT0803)</name>
    <name type="common">Gramella forsetii</name>
    <dbReference type="NCBI Taxonomy" id="411154"/>
    <lineage>
        <taxon>Bacteria</taxon>
        <taxon>Pseudomonadati</taxon>
        <taxon>Bacteroidota</taxon>
        <taxon>Flavobacteriia</taxon>
        <taxon>Flavobacteriales</taxon>
        <taxon>Flavobacteriaceae</taxon>
        <taxon>Christiangramia</taxon>
    </lineage>
</organism>
<dbReference type="NCBIfam" id="TIGR04131">
    <property type="entry name" value="Bac_Flav_CTERM"/>
    <property type="match status" value="1"/>
</dbReference>
<reference evidence="1 2" key="1">
    <citation type="journal article" date="2006" name="Environ. Microbiol.">
        <title>Whole genome analysis of the marine Bacteroidetes'Gramella forsetii' reveals adaptations to degradation of polymeric organic matter.</title>
        <authorList>
            <person name="Bauer M."/>
            <person name="Kube M."/>
            <person name="Teeling H."/>
            <person name="Richter M."/>
            <person name="Lombardot T."/>
            <person name="Allers E."/>
            <person name="Wuerdemann C.A."/>
            <person name="Quast C."/>
            <person name="Kuhl H."/>
            <person name="Knaust F."/>
            <person name="Woebken D."/>
            <person name="Bischof K."/>
            <person name="Mussmann M."/>
            <person name="Choudhuri J.V."/>
            <person name="Meyer F."/>
            <person name="Reinhardt R."/>
            <person name="Amann R.I."/>
            <person name="Gloeckner F.O."/>
        </authorList>
    </citation>
    <scope>NUCLEOTIDE SEQUENCE [LARGE SCALE GENOMIC DNA]</scope>
    <source>
        <strain evidence="1 2">KT0803</strain>
    </source>
</reference>
<proteinExistence type="predicted"/>
<dbReference type="Pfam" id="PF13585">
    <property type="entry name" value="CHU_C"/>
    <property type="match status" value="1"/>
</dbReference>
<dbReference type="eggNOG" id="COG3291">
    <property type="taxonomic scope" value="Bacteria"/>
</dbReference>
<evidence type="ECO:0008006" key="3">
    <source>
        <dbReference type="Google" id="ProtNLM"/>
    </source>
</evidence>
<dbReference type="HOGENOM" id="CLU_011210_1_0_10"/>
<sequence length="620" mass="69451">MANFLLGMKIILRILLIFILGLFSMNSINAQGTRCADIEPFCAGEERLTFPNANFQNSTQISGELGPNYGCLDDQPYPAWFFLQIENEGDLRFRISQYQNINGSGAALDVDFVVWGPFERGDDYCSSTSLSANKIVDCSYLPDAVEFMSIPDAQANDIYVVVITNFEQVPGFISLEQTNSGQGSTDCSILDLDLGGSISVCDDDQYILDGSTDEAVTYEWFVYNEDTAQYEAIPNETGPTYTVTESGDYKLVIIDEIENKTEEDEVTVTFYDSPLIGELDKLSICKDGMETIDLKGASLDFIAPNGNSSNYQVFYYESSEDIQNSEPIISPQSYTFEEGKTIYAQVRDKTSGCFSESRSFELTTFNFPEYNLPEELIFCVDFNNNVLGSVSAGEDLGDGYFYEWFDGDELISTEPIISLNELPAQSEIAVRISHPESGCELEFSTNAVSVSRPEILSIVISGSDFGDGYTVTASPENIIGEDFAEFEYRLGNGNWQESNIFTKVPPGSHIITVREINGCGETTSESFFLVGYPRFFSPNSDGYNDTWNLITDSFITIKKLYIFDRYGKLIRELNPNQGKGWDGTYNGKPLPSDDYWFKVEFIDEKTGDHREYMSNFTLMR</sequence>
<accession>A0M4Z8</accession>